<evidence type="ECO:0000313" key="1">
    <source>
        <dbReference type="EMBL" id="KAK3305866.1"/>
    </source>
</evidence>
<dbReference type="GeneID" id="87886277"/>
<organism evidence="1 2">
    <name type="scientific">Chaetomium strumarium</name>
    <dbReference type="NCBI Taxonomy" id="1170767"/>
    <lineage>
        <taxon>Eukaryota</taxon>
        <taxon>Fungi</taxon>
        <taxon>Dikarya</taxon>
        <taxon>Ascomycota</taxon>
        <taxon>Pezizomycotina</taxon>
        <taxon>Sordariomycetes</taxon>
        <taxon>Sordariomycetidae</taxon>
        <taxon>Sordariales</taxon>
        <taxon>Chaetomiaceae</taxon>
        <taxon>Chaetomium</taxon>
    </lineage>
</organism>
<keyword evidence="2" id="KW-1185">Reference proteome</keyword>
<accession>A0AAJ0M1T5</accession>
<dbReference type="EMBL" id="JAUDZG010000004">
    <property type="protein sequence ID" value="KAK3305866.1"/>
    <property type="molecule type" value="Genomic_DNA"/>
</dbReference>
<reference evidence="1" key="1">
    <citation type="journal article" date="2023" name="Mol. Phylogenet. Evol.">
        <title>Genome-scale phylogeny and comparative genomics of the fungal order Sordariales.</title>
        <authorList>
            <person name="Hensen N."/>
            <person name="Bonometti L."/>
            <person name="Westerberg I."/>
            <person name="Brannstrom I.O."/>
            <person name="Guillou S."/>
            <person name="Cros-Aarteil S."/>
            <person name="Calhoun S."/>
            <person name="Haridas S."/>
            <person name="Kuo A."/>
            <person name="Mondo S."/>
            <person name="Pangilinan J."/>
            <person name="Riley R."/>
            <person name="LaButti K."/>
            <person name="Andreopoulos B."/>
            <person name="Lipzen A."/>
            <person name="Chen C."/>
            <person name="Yan M."/>
            <person name="Daum C."/>
            <person name="Ng V."/>
            <person name="Clum A."/>
            <person name="Steindorff A."/>
            <person name="Ohm R.A."/>
            <person name="Martin F."/>
            <person name="Silar P."/>
            <person name="Natvig D.O."/>
            <person name="Lalanne C."/>
            <person name="Gautier V."/>
            <person name="Ament-Velasquez S.L."/>
            <person name="Kruys A."/>
            <person name="Hutchinson M.I."/>
            <person name="Powell A.J."/>
            <person name="Barry K."/>
            <person name="Miller A.N."/>
            <person name="Grigoriev I.V."/>
            <person name="Debuchy R."/>
            <person name="Gladieux P."/>
            <person name="Hiltunen Thoren M."/>
            <person name="Johannesson H."/>
        </authorList>
    </citation>
    <scope>NUCLEOTIDE SEQUENCE</scope>
    <source>
        <strain evidence="1">CBS 333.67</strain>
    </source>
</reference>
<comment type="caution">
    <text evidence="1">The sequence shown here is derived from an EMBL/GenBank/DDBJ whole genome shotgun (WGS) entry which is preliminary data.</text>
</comment>
<dbReference type="RefSeq" id="XP_062721646.1">
    <property type="nucleotide sequence ID" value="XM_062867448.1"/>
</dbReference>
<protein>
    <submittedName>
        <fullName evidence="1">Uncharacterized protein</fullName>
    </submittedName>
</protein>
<dbReference type="Proteomes" id="UP001273166">
    <property type="component" value="Unassembled WGS sequence"/>
</dbReference>
<evidence type="ECO:0000313" key="2">
    <source>
        <dbReference type="Proteomes" id="UP001273166"/>
    </source>
</evidence>
<sequence>MTQPVMIIETASAERRRMARRLGFRSMSAFEEWEEEVVIDHFANFICDYLAPGYTIVPDKRGFVEFVDLDRELEKRVRALEERRFEVVLNPDKSEWRAKDHYKHFIVSVMADDMWLGMHGDDSATIWKRNWTAAEATRKMFRYLQFLVREWYEGAGDDSQRRKITQAPGF</sequence>
<proteinExistence type="predicted"/>
<reference evidence="1" key="2">
    <citation type="submission" date="2023-06" db="EMBL/GenBank/DDBJ databases">
        <authorList>
            <consortium name="Lawrence Berkeley National Laboratory"/>
            <person name="Mondo S.J."/>
            <person name="Hensen N."/>
            <person name="Bonometti L."/>
            <person name="Westerberg I."/>
            <person name="Brannstrom I.O."/>
            <person name="Guillou S."/>
            <person name="Cros-Aarteil S."/>
            <person name="Calhoun S."/>
            <person name="Haridas S."/>
            <person name="Kuo A."/>
            <person name="Pangilinan J."/>
            <person name="Riley R."/>
            <person name="Labutti K."/>
            <person name="Andreopoulos B."/>
            <person name="Lipzen A."/>
            <person name="Chen C."/>
            <person name="Yanf M."/>
            <person name="Daum C."/>
            <person name="Ng V."/>
            <person name="Clum A."/>
            <person name="Steindorff A."/>
            <person name="Ohm R."/>
            <person name="Martin F."/>
            <person name="Silar P."/>
            <person name="Natvig D."/>
            <person name="Lalanne C."/>
            <person name="Gautier V."/>
            <person name="Ament-Velasquez S.L."/>
            <person name="Kruys A."/>
            <person name="Hutchinson M.I."/>
            <person name="Powell A.J."/>
            <person name="Barry K."/>
            <person name="Miller A.N."/>
            <person name="Grigoriev I.V."/>
            <person name="Debuchy R."/>
            <person name="Gladieux P."/>
            <person name="Thoren M.H."/>
            <person name="Johannesson H."/>
        </authorList>
    </citation>
    <scope>NUCLEOTIDE SEQUENCE</scope>
    <source>
        <strain evidence="1">CBS 333.67</strain>
    </source>
</reference>
<dbReference type="AlphaFoldDB" id="A0AAJ0M1T5"/>
<name>A0AAJ0M1T5_9PEZI</name>
<gene>
    <name evidence="1" type="ORF">B0T15DRAFT_502901</name>
</gene>